<accession>A0A1A0Q698</accession>
<protein>
    <submittedName>
        <fullName evidence="3">UsfY protein</fullName>
    </submittedName>
</protein>
<dbReference type="EMBL" id="MVHP01000004">
    <property type="protein sequence ID" value="ORA67946.1"/>
    <property type="molecule type" value="Genomic_DNA"/>
</dbReference>
<dbReference type="InterPro" id="IPR049606">
    <property type="entry name" value="UsfY-like"/>
</dbReference>
<sequence>MKSPKDPVDHSRTTRPHAGETMKDSKNMPALVVLGLALVAFVAALAAHATTHHNVGVTLGCISAGLFIVSLGWLLIEHLRVRKVEDRWYSEHPDAQRQRPSS</sequence>
<dbReference type="OrthoDB" id="4741344at2"/>
<comment type="caution">
    <text evidence="3">The sequence shown here is derived from an EMBL/GenBank/DDBJ whole genome shotgun (WGS) entry which is preliminary data.</text>
</comment>
<evidence type="ECO:0000256" key="1">
    <source>
        <dbReference type="SAM" id="MobiDB-lite"/>
    </source>
</evidence>
<keyword evidence="2" id="KW-0472">Membrane</keyword>
<name>A0A0M2ZGM5_9MYCO</name>
<organism evidence="3 4">
    <name type="scientific">Mycolicibacterium elephantis</name>
    <dbReference type="NCBI Taxonomy" id="81858"/>
    <lineage>
        <taxon>Bacteria</taxon>
        <taxon>Bacillati</taxon>
        <taxon>Actinomycetota</taxon>
        <taxon>Actinomycetes</taxon>
        <taxon>Mycobacteriales</taxon>
        <taxon>Mycobacteriaceae</taxon>
        <taxon>Mycolicibacterium</taxon>
    </lineage>
</organism>
<keyword evidence="2" id="KW-1133">Transmembrane helix</keyword>
<dbReference type="RefSeq" id="WP_046752407.1">
    <property type="nucleotide sequence ID" value="NZ_JACKTZ010000007.1"/>
</dbReference>
<feature type="region of interest" description="Disordered" evidence="1">
    <location>
        <begin position="1"/>
        <end position="24"/>
    </location>
</feature>
<proteinExistence type="predicted"/>
<accession>A0A0M2ZGM5</accession>
<feature type="transmembrane region" description="Helical" evidence="2">
    <location>
        <begin position="56"/>
        <end position="76"/>
    </location>
</feature>
<reference evidence="3 4" key="1">
    <citation type="submission" date="2017-02" db="EMBL/GenBank/DDBJ databases">
        <title>The new phylogeny of genus Mycobacterium.</title>
        <authorList>
            <person name="Tortoli E."/>
            <person name="Trovato A."/>
            <person name="Cirillo D.M."/>
        </authorList>
    </citation>
    <scope>NUCLEOTIDE SEQUENCE [LARGE SCALE GENOMIC DNA]</scope>
    <source>
        <strain evidence="3 4">FI-09383</strain>
    </source>
</reference>
<dbReference type="AlphaFoldDB" id="A0A0M2ZGM5"/>
<keyword evidence="2" id="KW-0812">Transmembrane</keyword>
<gene>
    <name evidence="3" type="ORF">BST23_06160</name>
</gene>
<evidence type="ECO:0000256" key="2">
    <source>
        <dbReference type="SAM" id="Phobius"/>
    </source>
</evidence>
<evidence type="ECO:0000313" key="4">
    <source>
        <dbReference type="Proteomes" id="UP000192772"/>
    </source>
</evidence>
<dbReference type="Proteomes" id="UP000192772">
    <property type="component" value="Unassembled WGS sequence"/>
</dbReference>
<dbReference type="NCBIfam" id="NF041247">
    <property type="entry name" value="UsfY"/>
    <property type="match status" value="1"/>
</dbReference>
<evidence type="ECO:0000313" key="3">
    <source>
        <dbReference type="EMBL" id="ORA67946.1"/>
    </source>
</evidence>
<dbReference type="STRING" id="81858.BST23_06160"/>